<evidence type="ECO:0000313" key="3">
    <source>
        <dbReference type="Proteomes" id="UP001138686"/>
    </source>
</evidence>
<keyword evidence="3" id="KW-1185">Reference proteome</keyword>
<gene>
    <name evidence="2" type="ORF">KXJ69_05230</name>
</gene>
<dbReference type="Pfam" id="PF11138">
    <property type="entry name" value="DUF2911"/>
    <property type="match status" value="1"/>
</dbReference>
<protein>
    <submittedName>
        <fullName evidence="2">DUF2911 domain-containing protein</fullName>
    </submittedName>
</protein>
<dbReference type="InterPro" id="IPR021314">
    <property type="entry name" value="DUF2911"/>
</dbReference>
<comment type="caution">
    <text evidence="2">The sequence shown here is derived from an EMBL/GenBank/DDBJ whole genome shotgun (WGS) entry which is preliminary data.</text>
</comment>
<organism evidence="2 3">
    <name type="scientific">Halomarinibacterium sedimenti</name>
    <dbReference type="NCBI Taxonomy" id="2857106"/>
    <lineage>
        <taxon>Bacteria</taxon>
        <taxon>Pseudomonadati</taxon>
        <taxon>Bacteroidota</taxon>
        <taxon>Flavobacteriia</taxon>
        <taxon>Flavobacteriales</taxon>
        <taxon>Flavobacteriaceae</taxon>
        <taxon>Halomarinibacterium</taxon>
    </lineage>
</organism>
<sequence length="286" mass="31880">MKKLFLFAFVSALSMTAFSQIETPAASPFQKIEQKVGLTDVTLEYSRPSMKGRKIFGDLVPYNKLWRTGANANTKITFSKDVIIGGNNVKAGSYAVYTKPNAKVWEVMFYADANNWGTPQEWDAEKVVASVKANVYDLPMSVETFTISFDDLDSNSVNLGLLWENTYVGVPIQFMTDKAVTASIEKVMGGPSSNDYYAAAVYYLEADKDINKAKMWIDKAIEMRDQPAFWYYRQQSLIYAKSGDKKGAIAAAKKSLDLATEAGNEDYIALNKKSISVWEGKPMSDK</sequence>
<dbReference type="EMBL" id="JAHWDP010000002">
    <property type="protein sequence ID" value="MBW2937497.1"/>
    <property type="molecule type" value="Genomic_DNA"/>
</dbReference>
<evidence type="ECO:0000256" key="1">
    <source>
        <dbReference type="SAM" id="SignalP"/>
    </source>
</evidence>
<evidence type="ECO:0000313" key="2">
    <source>
        <dbReference type="EMBL" id="MBW2937497.1"/>
    </source>
</evidence>
<dbReference type="AlphaFoldDB" id="A0A9X1FPL3"/>
<dbReference type="RefSeq" id="WP_219051922.1">
    <property type="nucleotide sequence ID" value="NZ_JAHWDP010000002.1"/>
</dbReference>
<proteinExistence type="predicted"/>
<accession>A0A9X1FPL3</accession>
<feature type="chain" id="PRO_5040831746" evidence="1">
    <location>
        <begin position="20"/>
        <end position="286"/>
    </location>
</feature>
<reference evidence="2" key="1">
    <citation type="submission" date="2021-07" db="EMBL/GenBank/DDBJ databases">
        <title>Aureisphaera sp. CAU 1614 isolated from sea sediment.</title>
        <authorList>
            <person name="Kim W."/>
        </authorList>
    </citation>
    <scope>NUCLEOTIDE SEQUENCE</scope>
    <source>
        <strain evidence="2">CAU 1614</strain>
    </source>
</reference>
<keyword evidence="1" id="KW-0732">Signal</keyword>
<feature type="signal peptide" evidence="1">
    <location>
        <begin position="1"/>
        <end position="19"/>
    </location>
</feature>
<name>A0A9X1FPL3_9FLAO</name>
<dbReference type="Proteomes" id="UP001138686">
    <property type="component" value="Unassembled WGS sequence"/>
</dbReference>